<organism evidence="1 2">
    <name type="scientific">Rhodoferax potami</name>
    <dbReference type="NCBI Taxonomy" id="3068338"/>
    <lineage>
        <taxon>Bacteria</taxon>
        <taxon>Pseudomonadati</taxon>
        <taxon>Pseudomonadota</taxon>
        <taxon>Betaproteobacteria</taxon>
        <taxon>Burkholderiales</taxon>
        <taxon>Comamonadaceae</taxon>
        <taxon>Rhodoferax</taxon>
    </lineage>
</organism>
<dbReference type="RefSeq" id="WP_313875925.1">
    <property type="nucleotide sequence ID" value="NZ_JAVBIK010000001.1"/>
</dbReference>
<dbReference type="EMBL" id="JAVBIK010000001">
    <property type="protein sequence ID" value="MDT7520319.1"/>
    <property type="molecule type" value="Genomic_DNA"/>
</dbReference>
<accession>A0ABU3KST4</accession>
<comment type="caution">
    <text evidence="1">The sequence shown here is derived from an EMBL/GenBank/DDBJ whole genome shotgun (WGS) entry which is preliminary data.</text>
</comment>
<gene>
    <name evidence="1" type="ORF">RAE19_16665</name>
</gene>
<name>A0ABU3KST4_9BURK</name>
<dbReference type="SUPFAM" id="SSF141371">
    <property type="entry name" value="PilZ domain-like"/>
    <property type="match status" value="2"/>
</dbReference>
<dbReference type="Proteomes" id="UP001321700">
    <property type="component" value="Unassembled WGS sequence"/>
</dbReference>
<keyword evidence="2" id="KW-1185">Reference proteome</keyword>
<protein>
    <recommendedName>
        <fullName evidence="3">PilZ domain-containing protein</fullName>
    </recommendedName>
</protein>
<evidence type="ECO:0000313" key="1">
    <source>
        <dbReference type="EMBL" id="MDT7520319.1"/>
    </source>
</evidence>
<reference evidence="1 2" key="1">
    <citation type="submission" date="2023-08" db="EMBL/GenBank/DDBJ databases">
        <title>Rhodoferax potami sp. nov. and Rhodoferax mekongensis sp. nov., isolated from the Mekong River in Thailand.</title>
        <authorList>
            <person name="Kitikhun S."/>
            <person name="Charoenyingcharoen P."/>
            <person name="Siriarchawattana P."/>
            <person name="Likhitrattanapisal S."/>
            <person name="Nilsakha T."/>
            <person name="Chanpet A."/>
            <person name="Rattanawaree P."/>
            <person name="Ingsriswang S."/>
        </authorList>
    </citation>
    <scope>NUCLEOTIDE SEQUENCE [LARGE SCALE GENOMIC DNA]</scope>
    <source>
        <strain evidence="1 2">TBRC 17660</strain>
    </source>
</reference>
<sequence length="228" mass="24653">MTPDMTPQATTPGDTPEFLRLPLRQLGLRSGMALQTRRLVEGTSKTEAQFFGAIEGKGVMVGPANSDAVQTGLTTGEICIVRGFTGQYEFSFISKVLQTFEAPFAYALLAYPAQVDAKRVRQSMRTKVAWPAEVRSASEGAFRPVTLADLSPYGSMVLSAEALGSVGDTIAWKLVAQTGPTLVQLELQAKICHHSRPTGLDHWIVGLAFQQLSAEDIVRLHYLVNTGA</sequence>
<evidence type="ECO:0000313" key="2">
    <source>
        <dbReference type="Proteomes" id="UP001321700"/>
    </source>
</evidence>
<evidence type="ECO:0008006" key="3">
    <source>
        <dbReference type="Google" id="ProtNLM"/>
    </source>
</evidence>
<proteinExistence type="predicted"/>
<dbReference type="Gene3D" id="2.40.10.220">
    <property type="entry name" value="predicted glycosyltransferase like domains"/>
    <property type="match status" value="1"/>
</dbReference>